<evidence type="ECO:0000256" key="6">
    <source>
        <dbReference type="SAM" id="Phobius"/>
    </source>
</evidence>
<dbReference type="InterPro" id="IPR011701">
    <property type="entry name" value="MFS"/>
</dbReference>
<keyword evidence="4 6" id="KW-0472">Membrane</keyword>
<feature type="transmembrane region" description="Helical" evidence="6">
    <location>
        <begin position="434"/>
        <end position="455"/>
    </location>
</feature>
<keyword evidence="3 6" id="KW-1133">Transmembrane helix</keyword>
<dbReference type="Gene3D" id="1.20.1250.20">
    <property type="entry name" value="MFS general substrate transporter like domains"/>
    <property type="match status" value="1"/>
</dbReference>
<dbReference type="PANTHER" id="PTHR23502">
    <property type="entry name" value="MAJOR FACILITATOR SUPERFAMILY"/>
    <property type="match status" value="1"/>
</dbReference>
<name>A0AAD9SSU3_PHOAM</name>
<evidence type="ECO:0000256" key="3">
    <source>
        <dbReference type="ARBA" id="ARBA00022989"/>
    </source>
</evidence>
<evidence type="ECO:0008006" key="9">
    <source>
        <dbReference type="Google" id="ProtNLM"/>
    </source>
</evidence>
<feature type="transmembrane region" description="Helical" evidence="6">
    <location>
        <begin position="526"/>
        <end position="550"/>
    </location>
</feature>
<dbReference type="GO" id="GO:0005886">
    <property type="term" value="C:plasma membrane"/>
    <property type="evidence" value="ECO:0007669"/>
    <property type="project" value="TreeGrafter"/>
</dbReference>
<evidence type="ECO:0000256" key="2">
    <source>
        <dbReference type="ARBA" id="ARBA00022692"/>
    </source>
</evidence>
<feature type="compositionally biased region" description="Basic and acidic residues" evidence="5">
    <location>
        <begin position="269"/>
        <end position="287"/>
    </location>
</feature>
<evidence type="ECO:0000256" key="1">
    <source>
        <dbReference type="ARBA" id="ARBA00004141"/>
    </source>
</evidence>
<feature type="transmembrane region" description="Helical" evidence="6">
    <location>
        <begin position="391"/>
        <end position="413"/>
    </location>
</feature>
<feature type="transmembrane region" description="Helical" evidence="6">
    <location>
        <begin position="133"/>
        <end position="149"/>
    </location>
</feature>
<dbReference type="EMBL" id="JAUJFL010000001">
    <property type="protein sequence ID" value="KAK2615771.1"/>
    <property type="molecule type" value="Genomic_DNA"/>
</dbReference>
<organism evidence="7 8">
    <name type="scientific">Phomopsis amygdali</name>
    <name type="common">Fusicoccum amygdali</name>
    <dbReference type="NCBI Taxonomy" id="1214568"/>
    <lineage>
        <taxon>Eukaryota</taxon>
        <taxon>Fungi</taxon>
        <taxon>Dikarya</taxon>
        <taxon>Ascomycota</taxon>
        <taxon>Pezizomycotina</taxon>
        <taxon>Sordariomycetes</taxon>
        <taxon>Sordariomycetidae</taxon>
        <taxon>Diaporthales</taxon>
        <taxon>Diaporthaceae</taxon>
        <taxon>Diaporthe</taxon>
    </lineage>
</organism>
<dbReference type="AlphaFoldDB" id="A0AAD9SSU3"/>
<feature type="transmembrane region" description="Helical" evidence="6">
    <location>
        <begin position="350"/>
        <end position="371"/>
    </location>
</feature>
<sequence>MDENLDESAIRELEEVLHTKIYPGTEIMQDVGTHHFVKGSNRGVLVPQPSDDPRDPLNWTPFWKAATIFCATAVSFSQNLGPLALAPMFGNYIQLYNRSLADVVQFTGVAILVLGFSNFIWVPMSTCFGRRPVAILSMTICVISSIWRAKAKDYNSFMGASVLNGLGAGPCETLMPQVIADIIFLHDRGKYQTLYFSLYFGSLMVGPIISGAMAEHTGVESFWWFNTGMLLFTLVICIFLFPETRYHRAWETGDAPKPPPVRDPNAISDKAESSIHEKRSGSDHEESLGAPVTQAATQHSAALGNKIDQTETHVDPCLGKGGPGKKQFMPFQSYSGNLFRELWLPFYMHLFPIVEFAAFVVSWSASGFLVVNLSQSQAFAAPPYNFSSQTIGLFNLAVLVGGMVGLFTCGPLSDWVAAYLTRRNNGVREPEMRLVAMVPYIIIMVIGSIVTSVGYDNHWQWEAIVIVGYSFLGCQVAALPSIASTYAIDSYKPVTGSLFVTITINKNLWGYGVSKFLTPWAEEKGFIPPILTNAALILFFSCCGIIFWFFGKKFRGITANSFVHRL</sequence>
<keyword evidence="8" id="KW-1185">Reference proteome</keyword>
<dbReference type="GO" id="GO:0022857">
    <property type="term" value="F:transmembrane transporter activity"/>
    <property type="evidence" value="ECO:0007669"/>
    <property type="project" value="InterPro"/>
</dbReference>
<reference evidence="7" key="1">
    <citation type="submission" date="2023-06" db="EMBL/GenBank/DDBJ databases">
        <authorList>
            <person name="Noh H."/>
        </authorList>
    </citation>
    <scope>NUCLEOTIDE SEQUENCE</scope>
    <source>
        <strain evidence="7">DUCC20226</strain>
    </source>
</reference>
<dbReference type="PANTHER" id="PTHR23502:SF149">
    <property type="entry name" value="TRANSPORTER, PUTATIVE-RELATED"/>
    <property type="match status" value="1"/>
</dbReference>
<dbReference type="InterPro" id="IPR036259">
    <property type="entry name" value="MFS_trans_sf"/>
</dbReference>
<evidence type="ECO:0000313" key="8">
    <source>
        <dbReference type="Proteomes" id="UP001265746"/>
    </source>
</evidence>
<feature type="transmembrane region" description="Helical" evidence="6">
    <location>
        <begin position="193"/>
        <end position="210"/>
    </location>
</feature>
<feature type="region of interest" description="Disordered" evidence="5">
    <location>
        <begin position="251"/>
        <end position="291"/>
    </location>
</feature>
<proteinExistence type="predicted"/>
<protein>
    <recommendedName>
        <fullName evidence="9">Major facilitator superfamily (MFS) profile domain-containing protein</fullName>
    </recommendedName>
</protein>
<dbReference type="SUPFAM" id="SSF103473">
    <property type="entry name" value="MFS general substrate transporter"/>
    <property type="match status" value="1"/>
</dbReference>
<gene>
    <name evidence="7" type="ORF">N8I77_002499</name>
</gene>
<evidence type="ECO:0000256" key="4">
    <source>
        <dbReference type="ARBA" id="ARBA00023136"/>
    </source>
</evidence>
<feature type="transmembrane region" description="Helical" evidence="6">
    <location>
        <begin position="494"/>
        <end position="514"/>
    </location>
</feature>
<keyword evidence="2 6" id="KW-0812">Transmembrane</keyword>
<feature type="transmembrane region" description="Helical" evidence="6">
    <location>
        <begin position="100"/>
        <end position="121"/>
    </location>
</feature>
<evidence type="ECO:0000256" key="5">
    <source>
        <dbReference type="SAM" id="MobiDB-lite"/>
    </source>
</evidence>
<dbReference type="Proteomes" id="UP001265746">
    <property type="component" value="Unassembled WGS sequence"/>
</dbReference>
<accession>A0AAD9SSU3</accession>
<comment type="subcellular location">
    <subcellularLocation>
        <location evidence="1">Membrane</location>
        <topology evidence="1">Multi-pass membrane protein</topology>
    </subcellularLocation>
</comment>
<feature type="transmembrane region" description="Helical" evidence="6">
    <location>
        <begin position="62"/>
        <end position="88"/>
    </location>
</feature>
<feature type="transmembrane region" description="Helical" evidence="6">
    <location>
        <begin position="461"/>
        <end position="482"/>
    </location>
</feature>
<feature type="transmembrane region" description="Helical" evidence="6">
    <location>
        <begin position="222"/>
        <end position="241"/>
    </location>
</feature>
<comment type="caution">
    <text evidence="7">The sequence shown here is derived from an EMBL/GenBank/DDBJ whole genome shotgun (WGS) entry which is preliminary data.</text>
</comment>
<evidence type="ECO:0000313" key="7">
    <source>
        <dbReference type="EMBL" id="KAK2615771.1"/>
    </source>
</evidence>
<dbReference type="Pfam" id="PF07690">
    <property type="entry name" value="MFS_1"/>
    <property type="match status" value="1"/>
</dbReference>